<sequence length="352" mass="39721">MEFFCCSKSRSKSEREGRENAHEGIRKTPAEPLKAVTIPQTHPDHSFPEYGWTIVTPHAELLKCYQALLQSSKAFFSLPEVEKEEYKTRYGSEDGWNVVEGEKEFITIRSLDRTPAHVRDAAMAYWAEAGALLNQMLGKIAESLGLSGDSLTVFSEPCLELKRDPTQSMLRLFRYNVDGQRSKIVAEAHKDLGLLSLVMSDTPGLEVYDPHSQRWFPLERTYRSPVLLAGRQLERLTNSRYRSGGHLVRSYPDPAANQTRENCGQEASYRYSVVFVLRAHAPILVNTDELTTPLTGIFSKPMKGIRAGALLKNIQADHFNINAGIEERDEQRRKLAEKKKDEGINIAVGKDP</sequence>
<feature type="compositionally biased region" description="Basic and acidic residues" evidence="2">
    <location>
        <begin position="11"/>
        <end position="25"/>
    </location>
</feature>
<feature type="compositionally biased region" description="Basic and acidic residues" evidence="2">
    <location>
        <begin position="328"/>
        <end position="343"/>
    </location>
</feature>
<reference evidence="4 5" key="1">
    <citation type="submission" date="2016-04" db="EMBL/GenBank/DDBJ databases">
        <title>A degradative enzymes factory behind the ericoid mycorrhizal symbiosis.</title>
        <authorList>
            <consortium name="DOE Joint Genome Institute"/>
            <person name="Martino E."/>
            <person name="Morin E."/>
            <person name="Grelet G."/>
            <person name="Kuo A."/>
            <person name="Kohler A."/>
            <person name="Daghino S."/>
            <person name="Barry K."/>
            <person name="Choi C."/>
            <person name="Cichocki N."/>
            <person name="Clum A."/>
            <person name="Copeland A."/>
            <person name="Hainaut M."/>
            <person name="Haridas S."/>
            <person name="Labutti K."/>
            <person name="Lindquist E."/>
            <person name="Lipzen A."/>
            <person name="Khouja H.-R."/>
            <person name="Murat C."/>
            <person name="Ohm R."/>
            <person name="Olson A."/>
            <person name="Spatafora J."/>
            <person name="Veneault-Fourrey C."/>
            <person name="Henrissat B."/>
            <person name="Grigoriev I."/>
            <person name="Martin F."/>
            <person name="Perotto S."/>
        </authorList>
    </citation>
    <scope>NUCLEOTIDE SEQUENCE [LARGE SCALE GENOMIC DNA]</scope>
    <source>
        <strain evidence="4 5">F</strain>
    </source>
</reference>
<keyword evidence="5" id="KW-1185">Reference proteome</keyword>
<name>A0A2J6S0L8_HYAVF</name>
<dbReference type="Proteomes" id="UP000235786">
    <property type="component" value="Unassembled WGS sequence"/>
</dbReference>
<dbReference type="SUPFAM" id="SSF51197">
    <property type="entry name" value="Clavaminate synthase-like"/>
    <property type="match status" value="1"/>
</dbReference>
<dbReference type="Gene3D" id="2.60.120.330">
    <property type="entry name" value="B-lactam Antibiotic, Isopenicillin N Synthase, Chain"/>
    <property type="match status" value="1"/>
</dbReference>
<dbReference type="STRING" id="1149755.A0A2J6S0L8"/>
<protein>
    <submittedName>
        <fullName evidence="4">Clavaminate synthase-like protein</fullName>
    </submittedName>
</protein>
<feature type="domain" description="Isopenicillin N synthase-like Fe(2+) 2OG dioxygenase" evidence="3">
    <location>
        <begin position="168"/>
        <end position="276"/>
    </location>
</feature>
<dbReference type="EMBL" id="KZ613941">
    <property type="protein sequence ID" value="PMD44282.1"/>
    <property type="molecule type" value="Genomic_DNA"/>
</dbReference>
<accession>A0A2J6S0L8</accession>
<dbReference type="Pfam" id="PF03171">
    <property type="entry name" value="2OG-FeII_Oxy"/>
    <property type="match status" value="1"/>
</dbReference>
<dbReference type="OrthoDB" id="288590at2759"/>
<organism evidence="4 5">
    <name type="scientific">Hyaloscypha variabilis (strain UAMH 11265 / GT02V1 / F)</name>
    <name type="common">Meliniomyces variabilis</name>
    <dbReference type="NCBI Taxonomy" id="1149755"/>
    <lineage>
        <taxon>Eukaryota</taxon>
        <taxon>Fungi</taxon>
        <taxon>Dikarya</taxon>
        <taxon>Ascomycota</taxon>
        <taxon>Pezizomycotina</taxon>
        <taxon>Leotiomycetes</taxon>
        <taxon>Helotiales</taxon>
        <taxon>Hyaloscyphaceae</taxon>
        <taxon>Hyaloscypha</taxon>
        <taxon>Hyaloscypha variabilis</taxon>
    </lineage>
</organism>
<evidence type="ECO:0000259" key="3">
    <source>
        <dbReference type="Pfam" id="PF03171"/>
    </source>
</evidence>
<evidence type="ECO:0000256" key="2">
    <source>
        <dbReference type="SAM" id="MobiDB-lite"/>
    </source>
</evidence>
<evidence type="ECO:0000256" key="1">
    <source>
        <dbReference type="ARBA" id="ARBA00008056"/>
    </source>
</evidence>
<dbReference type="InterPro" id="IPR050231">
    <property type="entry name" value="Iron_ascorbate_oxido_reductase"/>
</dbReference>
<gene>
    <name evidence="4" type="ORF">L207DRAFT_630641</name>
</gene>
<comment type="similarity">
    <text evidence="1">Belongs to the iron/ascorbate-dependent oxidoreductase family.</text>
</comment>
<feature type="region of interest" description="Disordered" evidence="2">
    <location>
        <begin position="1"/>
        <end position="25"/>
    </location>
</feature>
<evidence type="ECO:0000313" key="4">
    <source>
        <dbReference type="EMBL" id="PMD44282.1"/>
    </source>
</evidence>
<feature type="region of interest" description="Disordered" evidence="2">
    <location>
        <begin position="328"/>
        <end position="352"/>
    </location>
</feature>
<dbReference type="PANTHER" id="PTHR47990">
    <property type="entry name" value="2-OXOGLUTARATE (2OG) AND FE(II)-DEPENDENT OXYGENASE SUPERFAMILY PROTEIN-RELATED"/>
    <property type="match status" value="1"/>
</dbReference>
<proteinExistence type="inferred from homology"/>
<dbReference type="AlphaFoldDB" id="A0A2J6S0L8"/>
<evidence type="ECO:0000313" key="5">
    <source>
        <dbReference type="Proteomes" id="UP000235786"/>
    </source>
</evidence>
<dbReference type="InterPro" id="IPR027443">
    <property type="entry name" value="IPNS-like_sf"/>
</dbReference>
<dbReference type="InterPro" id="IPR044861">
    <property type="entry name" value="IPNS-like_FE2OG_OXY"/>
</dbReference>